<dbReference type="CDD" id="cd16913">
    <property type="entry name" value="YkuD_like"/>
    <property type="match status" value="1"/>
</dbReference>
<evidence type="ECO:0000259" key="10">
    <source>
        <dbReference type="PROSITE" id="PS52029"/>
    </source>
</evidence>
<dbReference type="Proteomes" id="UP001317629">
    <property type="component" value="Chromosome"/>
</dbReference>
<accession>A0ABM8E6F6</accession>
<evidence type="ECO:0000256" key="8">
    <source>
        <dbReference type="ARBA" id="ARBA00023316"/>
    </source>
</evidence>
<dbReference type="InterPro" id="IPR005490">
    <property type="entry name" value="LD_TPept_cat_dom"/>
</dbReference>
<dbReference type="Gene3D" id="2.40.440.10">
    <property type="entry name" value="L,D-transpeptidase catalytic domain-like"/>
    <property type="match status" value="1"/>
</dbReference>
<dbReference type="PROSITE" id="PS52029">
    <property type="entry name" value="LD_TPASE"/>
    <property type="match status" value="1"/>
</dbReference>
<comment type="pathway">
    <text evidence="1 9">Cell wall biogenesis; peptidoglycan biosynthesis.</text>
</comment>
<dbReference type="PROSITE" id="PS51318">
    <property type="entry name" value="TAT"/>
    <property type="match status" value="1"/>
</dbReference>
<keyword evidence="12" id="KW-1185">Reference proteome</keyword>
<dbReference type="InterPro" id="IPR038063">
    <property type="entry name" value="Transpep_catalytic_dom"/>
</dbReference>
<keyword evidence="5" id="KW-0378">Hydrolase</keyword>
<gene>
    <name evidence="11" type="ORF">SS37A_10860</name>
</gene>
<proteinExistence type="inferred from homology"/>
<keyword evidence="3" id="KW-0328">Glycosyltransferase</keyword>
<keyword evidence="7 9" id="KW-0573">Peptidoglycan synthesis</keyword>
<protein>
    <submittedName>
        <fullName evidence="11">L,D-transpeptidase</fullName>
    </submittedName>
</protein>
<evidence type="ECO:0000256" key="2">
    <source>
        <dbReference type="ARBA" id="ARBA00005992"/>
    </source>
</evidence>
<dbReference type="RefSeq" id="WP_246744782.1">
    <property type="nucleotide sequence ID" value="NZ_AP027142.1"/>
</dbReference>
<dbReference type="Pfam" id="PF03734">
    <property type="entry name" value="YkuD"/>
    <property type="match status" value="1"/>
</dbReference>
<dbReference type="InterPro" id="IPR050979">
    <property type="entry name" value="LD-transpeptidase"/>
</dbReference>
<dbReference type="PANTHER" id="PTHR30582:SF24">
    <property type="entry name" value="L,D-TRANSPEPTIDASE ERFK_SRFK-RELATED"/>
    <property type="match status" value="1"/>
</dbReference>
<keyword evidence="4" id="KW-0808">Transferase</keyword>
<keyword evidence="6 9" id="KW-0133">Cell shape</keyword>
<dbReference type="PANTHER" id="PTHR30582">
    <property type="entry name" value="L,D-TRANSPEPTIDASE"/>
    <property type="match status" value="1"/>
</dbReference>
<evidence type="ECO:0000256" key="5">
    <source>
        <dbReference type="ARBA" id="ARBA00022801"/>
    </source>
</evidence>
<reference evidence="11 12" key="1">
    <citation type="journal article" date="2023" name="Int. J. Syst. Evol. Microbiol.">
        <title>Methylocystis iwaonis sp. nov., a type II methane-oxidizing bacterium from surface soil of a rice paddy field in Japan, and emended description of the genus Methylocystis (ex Whittenbury et al. 1970) Bowman et al. 1993.</title>
        <authorList>
            <person name="Kaise H."/>
            <person name="Sawadogo J.B."/>
            <person name="Alam M.S."/>
            <person name="Ueno C."/>
            <person name="Dianou D."/>
            <person name="Shinjo R."/>
            <person name="Asakawa S."/>
        </authorList>
    </citation>
    <scope>NUCLEOTIDE SEQUENCE [LARGE SCALE GENOMIC DNA]</scope>
    <source>
        <strain evidence="11 12">SS37A-Re</strain>
    </source>
</reference>
<dbReference type="SUPFAM" id="SSF141523">
    <property type="entry name" value="L,D-transpeptidase catalytic domain-like"/>
    <property type="match status" value="1"/>
</dbReference>
<evidence type="ECO:0000256" key="1">
    <source>
        <dbReference type="ARBA" id="ARBA00004752"/>
    </source>
</evidence>
<keyword evidence="8 9" id="KW-0961">Cell wall biogenesis/degradation</keyword>
<feature type="domain" description="L,D-TPase catalytic" evidence="10">
    <location>
        <begin position="89"/>
        <end position="225"/>
    </location>
</feature>
<organism evidence="11 12">
    <name type="scientific">Methylocystis iwaonis</name>
    <dbReference type="NCBI Taxonomy" id="2885079"/>
    <lineage>
        <taxon>Bacteria</taxon>
        <taxon>Pseudomonadati</taxon>
        <taxon>Pseudomonadota</taxon>
        <taxon>Alphaproteobacteria</taxon>
        <taxon>Hyphomicrobiales</taxon>
        <taxon>Methylocystaceae</taxon>
        <taxon>Methylocystis</taxon>
    </lineage>
</organism>
<comment type="caution">
    <text evidence="9">Lacks conserved residue(s) required for the propagation of feature annotation.</text>
</comment>
<evidence type="ECO:0000313" key="12">
    <source>
        <dbReference type="Proteomes" id="UP001317629"/>
    </source>
</evidence>
<evidence type="ECO:0000256" key="9">
    <source>
        <dbReference type="PROSITE-ProRule" id="PRU01373"/>
    </source>
</evidence>
<evidence type="ECO:0000256" key="7">
    <source>
        <dbReference type="ARBA" id="ARBA00022984"/>
    </source>
</evidence>
<evidence type="ECO:0000256" key="4">
    <source>
        <dbReference type="ARBA" id="ARBA00022679"/>
    </source>
</evidence>
<comment type="similarity">
    <text evidence="2">Belongs to the YkuD family.</text>
</comment>
<sequence length="227" mass="24834">MGNSKIVITKDGMSGRLDRRSFLSGSAASLGALGLAGCVTSDDMGRAEAAKFYAAVPSEKFPIPAVDISKIDPKYFRRLVRYDTKEAPGTIIIDPKNYHLYRVEGDGMATRYGANVSRPGFLWSGEVYVGRKAEWPTWTPPKEMIARQPEARQYARGMPGGLDNPLGARVLYLYKNGVYTVYTIYSTSDPETIGNGITSGCTGLLSQDMIDLYSRTPVKTKVVMLPA</sequence>
<dbReference type="EMBL" id="AP027142">
    <property type="protein sequence ID" value="BDV33557.1"/>
    <property type="molecule type" value="Genomic_DNA"/>
</dbReference>
<evidence type="ECO:0000256" key="6">
    <source>
        <dbReference type="ARBA" id="ARBA00022960"/>
    </source>
</evidence>
<name>A0ABM8E6F6_9HYPH</name>
<evidence type="ECO:0000256" key="3">
    <source>
        <dbReference type="ARBA" id="ARBA00022676"/>
    </source>
</evidence>
<dbReference type="InterPro" id="IPR006311">
    <property type="entry name" value="TAT_signal"/>
</dbReference>
<evidence type="ECO:0000313" key="11">
    <source>
        <dbReference type="EMBL" id="BDV33557.1"/>
    </source>
</evidence>